<dbReference type="InterPro" id="IPR029068">
    <property type="entry name" value="Glyas_Bleomycin-R_OHBP_Dase"/>
</dbReference>
<evidence type="ECO:0000313" key="2">
    <source>
        <dbReference type="EMBL" id="AKU15911.1"/>
    </source>
</evidence>
<dbReference type="InterPro" id="IPR037523">
    <property type="entry name" value="VOC_core"/>
</dbReference>
<sequence>MTALGLHHVQVACPAGSEDALRGFYAGVLGLPEVEKPEALRARGGCWFQVGEAQIHCGVEADFRPALKAHPCLLVDDVDALAAAVAESGGDVRWDEQIVGVRRFHTDDPVGNRIEIQQA</sequence>
<dbReference type="SUPFAM" id="SSF54593">
    <property type="entry name" value="Glyoxalase/Bleomycin resistance protein/Dihydroxybiphenyl dioxygenase"/>
    <property type="match status" value="1"/>
</dbReference>
<feature type="domain" description="VOC" evidence="1">
    <location>
        <begin position="5"/>
        <end position="119"/>
    </location>
</feature>
<dbReference type="PATRIC" id="fig|571913.6.peg.1777"/>
<reference evidence="2 3" key="1">
    <citation type="submission" date="2015-03" db="EMBL/GenBank/DDBJ databases">
        <title>Luteipulveratus halotolerans sp. nov., a novel actinobacterium (Dermacoccaceae) from Sarawak, Malaysia.</title>
        <authorList>
            <person name="Juboi H."/>
            <person name="Basik A."/>
            <person name="Shamsul S.S."/>
            <person name="Arnold P."/>
            <person name="Schmitt E.K."/>
            <person name="Sanglier J.-J."/>
            <person name="Yeo T."/>
        </authorList>
    </citation>
    <scope>NUCLEOTIDE SEQUENCE [LARGE SCALE GENOMIC DNA]</scope>
    <source>
        <strain evidence="2 3">MN07-A0370</strain>
    </source>
</reference>
<dbReference type="STRING" id="571913.VV02_08685"/>
<name>A0A0K1JGS9_9MICO</name>
<dbReference type="InterPro" id="IPR041581">
    <property type="entry name" value="Glyoxalase_6"/>
</dbReference>
<dbReference type="Pfam" id="PF18029">
    <property type="entry name" value="Glyoxalase_6"/>
    <property type="match status" value="1"/>
</dbReference>
<dbReference type="PROSITE" id="PS51819">
    <property type="entry name" value="VOC"/>
    <property type="match status" value="1"/>
</dbReference>
<dbReference type="RefSeq" id="WP_052590990.1">
    <property type="nucleotide sequence ID" value="NZ_CP011112.1"/>
</dbReference>
<dbReference type="Proteomes" id="UP000066480">
    <property type="component" value="Chromosome"/>
</dbReference>
<dbReference type="AlphaFoldDB" id="A0A0K1JGS9"/>
<organism evidence="2 3">
    <name type="scientific">Luteipulveratus mongoliensis</name>
    <dbReference type="NCBI Taxonomy" id="571913"/>
    <lineage>
        <taxon>Bacteria</taxon>
        <taxon>Bacillati</taxon>
        <taxon>Actinomycetota</taxon>
        <taxon>Actinomycetes</taxon>
        <taxon>Micrococcales</taxon>
        <taxon>Dermacoccaceae</taxon>
        <taxon>Luteipulveratus</taxon>
    </lineage>
</organism>
<evidence type="ECO:0000259" key="1">
    <source>
        <dbReference type="PROSITE" id="PS51819"/>
    </source>
</evidence>
<dbReference type="KEGG" id="lmoi:VV02_08685"/>
<dbReference type="PANTHER" id="PTHR39175:SF1">
    <property type="entry name" value="FAMILY PROTEIN, PUTATIVE (AFU_ORTHOLOGUE AFUA_3G15060)-RELATED"/>
    <property type="match status" value="1"/>
</dbReference>
<dbReference type="PANTHER" id="PTHR39175">
    <property type="entry name" value="FAMILY PROTEIN, PUTATIVE (AFU_ORTHOLOGUE AFUA_3G15060)-RELATED"/>
    <property type="match status" value="1"/>
</dbReference>
<dbReference type="Gene3D" id="3.10.180.10">
    <property type="entry name" value="2,3-Dihydroxybiphenyl 1,2-Dioxygenase, domain 1"/>
    <property type="match status" value="1"/>
</dbReference>
<keyword evidence="3" id="KW-1185">Reference proteome</keyword>
<evidence type="ECO:0000313" key="3">
    <source>
        <dbReference type="Proteomes" id="UP000066480"/>
    </source>
</evidence>
<dbReference type="OrthoDB" id="9813630at2"/>
<accession>A0A0K1JGS9</accession>
<protein>
    <submittedName>
        <fullName evidence="2">Glyoxalase</fullName>
    </submittedName>
</protein>
<dbReference type="EMBL" id="CP011112">
    <property type="protein sequence ID" value="AKU15911.1"/>
    <property type="molecule type" value="Genomic_DNA"/>
</dbReference>
<gene>
    <name evidence="2" type="ORF">VV02_08685</name>
</gene>
<proteinExistence type="predicted"/>